<dbReference type="Gene3D" id="6.10.280.180">
    <property type="entry name" value="Plasmodium RESA, N-terminal helical domain"/>
    <property type="match status" value="1"/>
</dbReference>
<evidence type="ECO:0000259" key="2">
    <source>
        <dbReference type="Pfam" id="PF09687"/>
    </source>
</evidence>
<evidence type="ECO:0000256" key="1">
    <source>
        <dbReference type="SAM" id="Phobius"/>
    </source>
</evidence>
<accession>A0A1D3RJI4</accession>
<dbReference type="AlphaFoldDB" id="A0A1D3RJI4"/>
<feature type="transmembrane region" description="Helical" evidence="1">
    <location>
        <begin position="44"/>
        <end position="66"/>
    </location>
</feature>
<dbReference type="RefSeq" id="XP_028862267.1">
    <property type="nucleotide sequence ID" value="XM_029005705.1"/>
</dbReference>
<sequence length="312" mass="37575">MENYTKKTNSVLTITPPFWNIEKRKNYVKKTLNNKETKFKNKNVTAYIFSTSFFSALLLSLFYLLLQYIHISKGNLYLQLQLKNRHSRILYKYNPLLIRGIKNHNATSLEKKEIFSSHHEEKDTASKKLAKKIDEMENTFIKDYLSKKNIGNHETFKKNENLFKCSNSKKCEDVTDEELNEKINNLKGPVDPKTMYLVWNFVYNHEKKKYIRMQGDTLKYCKSLASDYKIPINYEKKTWKNINIKMTEAFLKKGHSDFKNIKTFAGEDLCARWEFQRYIYMKRKLWTEYREKIKEKWISKLNNTFKKYNEKK</sequence>
<keyword evidence="1" id="KW-0812">Transmembrane</keyword>
<dbReference type="InterPro" id="IPR006526">
    <property type="entry name" value="Export_prot_PHISTa/b/c"/>
</dbReference>
<dbReference type="InterPro" id="IPR044885">
    <property type="entry name" value="PRESA_N_sf"/>
</dbReference>
<dbReference type="Pfam" id="PF09687">
    <property type="entry name" value="PRESAN"/>
    <property type="match status" value="1"/>
</dbReference>
<evidence type="ECO:0000313" key="4">
    <source>
        <dbReference type="Proteomes" id="UP000219813"/>
    </source>
</evidence>
<name>A0A1D3RJI4_PLAMA</name>
<dbReference type="OMA" id="NINTCTE"/>
<evidence type="ECO:0000313" key="3">
    <source>
        <dbReference type="EMBL" id="SCN45284.1"/>
    </source>
</evidence>
<dbReference type="InterPro" id="IPR019111">
    <property type="entry name" value="PRESA_N"/>
</dbReference>
<keyword evidence="4" id="KW-1185">Reference proteome</keyword>
<organism evidence="3 4">
    <name type="scientific">Plasmodium malariae</name>
    <dbReference type="NCBI Taxonomy" id="5858"/>
    <lineage>
        <taxon>Eukaryota</taxon>
        <taxon>Sar</taxon>
        <taxon>Alveolata</taxon>
        <taxon>Apicomplexa</taxon>
        <taxon>Aconoidasida</taxon>
        <taxon>Haemosporida</taxon>
        <taxon>Plasmodiidae</taxon>
        <taxon>Plasmodium</taxon>
        <taxon>Plasmodium (Plasmodium)</taxon>
    </lineage>
</organism>
<dbReference type="NCBIfam" id="TIGR01639">
    <property type="entry name" value="P_fal_TIGR01639"/>
    <property type="match status" value="1"/>
</dbReference>
<protein>
    <recommendedName>
        <fullName evidence="2">Plasmodium RESA N-terminal domain-containing protein</fullName>
    </recommendedName>
</protein>
<gene>
    <name evidence="3" type="primary">PmUG01_10049500</name>
    <name evidence="3" type="ORF">PMUG01_10049500</name>
</gene>
<dbReference type="Proteomes" id="UP000219813">
    <property type="component" value="Chromosome 10"/>
</dbReference>
<dbReference type="GeneID" id="39869495"/>
<dbReference type="VEuPathDB" id="PlasmoDB:PmUG01_10049500"/>
<dbReference type="OrthoDB" id="380684at2759"/>
<reference evidence="3 4" key="1">
    <citation type="submission" date="2016-06" db="EMBL/GenBank/DDBJ databases">
        <authorList>
            <consortium name="Pathogen Informatics"/>
        </authorList>
    </citation>
    <scope>NUCLEOTIDE SEQUENCE [LARGE SCALE GENOMIC DNA]</scope>
</reference>
<dbReference type="KEGG" id="pmal:PMUG01_10049500"/>
<dbReference type="PANTHER" id="PTHR36193">
    <property type="entry name" value="PHISTB DOMAIN-CONTAINING RESA-LIKE PROTEIN 1"/>
    <property type="match status" value="1"/>
</dbReference>
<proteinExistence type="predicted"/>
<dbReference type="PANTHER" id="PTHR36193:SF23">
    <property type="entry name" value="PHISTB DOMAIN-CONTAINING RESA-LIKE PROTEIN 1"/>
    <property type="match status" value="1"/>
</dbReference>
<feature type="domain" description="Plasmodium RESA N-terminal" evidence="2">
    <location>
        <begin position="174"/>
        <end position="297"/>
    </location>
</feature>
<keyword evidence="1" id="KW-1133">Transmembrane helix</keyword>
<dbReference type="EMBL" id="LT594631">
    <property type="protein sequence ID" value="SCN45284.1"/>
    <property type="molecule type" value="Genomic_DNA"/>
</dbReference>
<keyword evidence="1" id="KW-0472">Membrane</keyword>